<evidence type="ECO:0000256" key="1">
    <source>
        <dbReference type="SAM" id="SignalP"/>
    </source>
</evidence>
<accession>A0AAV5MGE1</accession>
<evidence type="ECO:0000313" key="2">
    <source>
        <dbReference type="EMBL" id="GKV48572.1"/>
    </source>
</evidence>
<feature type="chain" id="PRO_5043786568" description="Major pollen allergen Ole e 6-like" evidence="1">
    <location>
        <begin position="19"/>
        <end position="76"/>
    </location>
</feature>
<dbReference type="Gene3D" id="1.10.287.720">
    <property type="entry name" value="Pollen allergen ole e 6"/>
    <property type="match status" value="1"/>
</dbReference>
<keyword evidence="1" id="KW-0732">Signal</keyword>
<organism evidence="2 3">
    <name type="scientific">Rubroshorea leprosula</name>
    <dbReference type="NCBI Taxonomy" id="152421"/>
    <lineage>
        <taxon>Eukaryota</taxon>
        <taxon>Viridiplantae</taxon>
        <taxon>Streptophyta</taxon>
        <taxon>Embryophyta</taxon>
        <taxon>Tracheophyta</taxon>
        <taxon>Spermatophyta</taxon>
        <taxon>Magnoliopsida</taxon>
        <taxon>eudicotyledons</taxon>
        <taxon>Gunneridae</taxon>
        <taxon>Pentapetalae</taxon>
        <taxon>rosids</taxon>
        <taxon>malvids</taxon>
        <taxon>Malvales</taxon>
        <taxon>Dipterocarpaceae</taxon>
        <taxon>Rubroshorea</taxon>
    </lineage>
</organism>
<dbReference type="Pfam" id="PF09253">
    <property type="entry name" value="Ole_e_6"/>
    <property type="match status" value="1"/>
</dbReference>
<reference evidence="2 3" key="1">
    <citation type="journal article" date="2021" name="Commun. Biol.">
        <title>The genome of Shorea leprosula (Dipterocarpaceae) highlights the ecological relevance of drought in aseasonal tropical rainforests.</title>
        <authorList>
            <person name="Ng K.K.S."/>
            <person name="Kobayashi M.J."/>
            <person name="Fawcett J.A."/>
            <person name="Hatakeyama M."/>
            <person name="Paape T."/>
            <person name="Ng C.H."/>
            <person name="Ang C.C."/>
            <person name="Tnah L.H."/>
            <person name="Lee C.T."/>
            <person name="Nishiyama T."/>
            <person name="Sese J."/>
            <person name="O'Brien M.J."/>
            <person name="Copetti D."/>
            <person name="Mohd Noor M.I."/>
            <person name="Ong R.C."/>
            <person name="Putra M."/>
            <person name="Sireger I.Z."/>
            <person name="Indrioko S."/>
            <person name="Kosugi Y."/>
            <person name="Izuno A."/>
            <person name="Isagi Y."/>
            <person name="Lee S.L."/>
            <person name="Shimizu K.K."/>
        </authorList>
    </citation>
    <scope>NUCLEOTIDE SEQUENCE [LARGE SCALE GENOMIC DNA]</scope>
    <source>
        <strain evidence="2">214</strain>
    </source>
</reference>
<feature type="signal peptide" evidence="1">
    <location>
        <begin position="1"/>
        <end position="18"/>
    </location>
</feature>
<dbReference type="EMBL" id="BPVZ01000262">
    <property type="protein sequence ID" value="GKV48572.1"/>
    <property type="molecule type" value="Genomic_DNA"/>
</dbReference>
<dbReference type="InterPro" id="IPR036466">
    <property type="entry name" value="Pollen_allergen_ole-e-6_sf"/>
</dbReference>
<dbReference type="AlphaFoldDB" id="A0AAV5MGE1"/>
<evidence type="ECO:0000313" key="3">
    <source>
        <dbReference type="Proteomes" id="UP001054252"/>
    </source>
</evidence>
<dbReference type="PANTHER" id="PTHR35632">
    <property type="entry name" value="MAJOR POLLEN ALLERGEN OLE E 6-LIKE"/>
    <property type="match status" value="1"/>
</dbReference>
<evidence type="ECO:0008006" key="4">
    <source>
        <dbReference type="Google" id="ProtNLM"/>
    </source>
</evidence>
<proteinExistence type="predicted"/>
<keyword evidence="3" id="KW-1185">Reference proteome</keyword>
<protein>
    <recommendedName>
        <fullName evidence="4">Major pollen allergen Ole e 6-like</fullName>
    </recommendedName>
</protein>
<dbReference type="PANTHER" id="PTHR35632:SF1">
    <property type="entry name" value="MAJOR POLLEN ALLERGEN OLE E 6-LIKE"/>
    <property type="match status" value="1"/>
</dbReference>
<sequence length="76" mass="8399">MANKFIVVFLLRIMVAVAMYVPAAAVLDDDHFKSCFNTCHRESNSIGSGNTSCEMKCDSDCEYKEAAAKHNIHINA</sequence>
<dbReference type="SUPFAM" id="SSF111388">
    <property type="entry name" value="Pollen allergen ole e 6"/>
    <property type="match status" value="1"/>
</dbReference>
<dbReference type="InterPro" id="IPR015333">
    <property type="entry name" value="Pollen_allergen_ole-e-6"/>
</dbReference>
<dbReference type="Proteomes" id="UP001054252">
    <property type="component" value="Unassembled WGS sequence"/>
</dbReference>
<comment type="caution">
    <text evidence="2">The sequence shown here is derived from an EMBL/GenBank/DDBJ whole genome shotgun (WGS) entry which is preliminary data.</text>
</comment>
<gene>
    <name evidence="2" type="ORF">SLEP1_g55372</name>
</gene>
<name>A0AAV5MGE1_9ROSI</name>